<evidence type="ECO:0000259" key="3">
    <source>
        <dbReference type="PROSITE" id="PS51294"/>
    </source>
</evidence>
<keyword evidence="5" id="KW-1185">Reference proteome</keyword>
<evidence type="ECO:0008006" key="6">
    <source>
        <dbReference type="Google" id="ProtNLM"/>
    </source>
</evidence>
<evidence type="ECO:0000259" key="2">
    <source>
        <dbReference type="PROSITE" id="PS50090"/>
    </source>
</evidence>
<dbReference type="GO" id="GO:0005634">
    <property type="term" value="C:nucleus"/>
    <property type="evidence" value="ECO:0007669"/>
    <property type="project" value="TreeGrafter"/>
</dbReference>
<evidence type="ECO:0000313" key="5">
    <source>
        <dbReference type="Proteomes" id="UP000179807"/>
    </source>
</evidence>
<feature type="region of interest" description="Disordered" evidence="1">
    <location>
        <begin position="257"/>
        <end position="304"/>
    </location>
</feature>
<dbReference type="SMART" id="SM00717">
    <property type="entry name" value="SANT"/>
    <property type="match status" value="2"/>
</dbReference>
<feature type="domain" description="Myb-like" evidence="2">
    <location>
        <begin position="125"/>
        <end position="179"/>
    </location>
</feature>
<dbReference type="InterPro" id="IPR009057">
    <property type="entry name" value="Homeodomain-like_sf"/>
</dbReference>
<accession>A0A1J4KYQ2</accession>
<protein>
    <recommendedName>
        <fullName evidence="6">Myb-like DNA-binding domain containing protein</fullName>
    </recommendedName>
</protein>
<dbReference type="GO" id="GO:0000981">
    <property type="term" value="F:DNA-binding transcription factor activity, RNA polymerase II-specific"/>
    <property type="evidence" value="ECO:0007669"/>
    <property type="project" value="TreeGrafter"/>
</dbReference>
<gene>
    <name evidence="4" type="ORF">TRFO_42107</name>
</gene>
<dbReference type="InterPro" id="IPR050560">
    <property type="entry name" value="MYB_TF"/>
</dbReference>
<feature type="domain" description="HTH myb-type" evidence="3">
    <location>
        <begin position="125"/>
        <end position="183"/>
    </location>
</feature>
<dbReference type="RefSeq" id="XP_068369144.1">
    <property type="nucleotide sequence ID" value="XM_068514139.1"/>
</dbReference>
<evidence type="ECO:0000256" key="1">
    <source>
        <dbReference type="SAM" id="MobiDB-lite"/>
    </source>
</evidence>
<dbReference type="PANTHER" id="PTHR45614">
    <property type="entry name" value="MYB PROTEIN-RELATED"/>
    <property type="match status" value="1"/>
</dbReference>
<dbReference type="VEuPathDB" id="TrichDB:TRFO_42107"/>
<comment type="caution">
    <text evidence="4">The sequence shown here is derived from an EMBL/GenBank/DDBJ whole genome shotgun (WGS) entry which is preliminary data.</text>
</comment>
<dbReference type="GeneID" id="94848843"/>
<dbReference type="CDD" id="cd00167">
    <property type="entry name" value="SANT"/>
    <property type="match status" value="2"/>
</dbReference>
<feature type="domain" description="Myb-like" evidence="2">
    <location>
        <begin position="180"/>
        <end position="230"/>
    </location>
</feature>
<feature type="compositionally biased region" description="Basic and acidic residues" evidence="1">
    <location>
        <begin position="257"/>
        <end position="281"/>
    </location>
</feature>
<feature type="compositionally biased region" description="Polar residues" evidence="1">
    <location>
        <begin position="286"/>
        <end position="304"/>
    </location>
</feature>
<organism evidence="4 5">
    <name type="scientific">Tritrichomonas foetus</name>
    <dbReference type="NCBI Taxonomy" id="1144522"/>
    <lineage>
        <taxon>Eukaryota</taxon>
        <taxon>Metamonada</taxon>
        <taxon>Parabasalia</taxon>
        <taxon>Tritrichomonadida</taxon>
        <taxon>Tritrichomonadidae</taxon>
        <taxon>Tritrichomonas</taxon>
    </lineage>
</organism>
<dbReference type="Pfam" id="PF13921">
    <property type="entry name" value="Myb_DNA-bind_6"/>
    <property type="match status" value="1"/>
</dbReference>
<dbReference type="PROSITE" id="PS51294">
    <property type="entry name" value="HTH_MYB"/>
    <property type="match status" value="2"/>
</dbReference>
<dbReference type="AlphaFoldDB" id="A0A1J4KYQ2"/>
<dbReference type="PROSITE" id="PS50090">
    <property type="entry name" value="MYB_LIKE"/>
    <property type="match status" value="2"/>
</dbReference>
<reference evidence="4" key="1">
    <citation type="submission" date="2016-10" db="EMBL/GenBank/DDBJ databases">
        <authorList>
            <person name="Benchimol M."/>
            <person name="Almeida L.G."/>
            <person name="Vasconcelos A.T."/>
            <person name="Perreira-Neves A."/>
            <person name="Rosa I.A."/>
            <person name="Tasca T."/>
            <person name="Bogo M.R."/>
            <person name="de Souza W."/>
        </authorList>
    </citation>
    <scope>NUCLEOTIDE SEQUENCE [LARGE SCALE GENOMIC DNA]</scope>
    <source>
        <strain evidence="4">K</strain>
    </source>
</reference>
<dbReference type="Proteomes" id="UP000179807">
    <property type="component" value="Unassembled WGS sequence"/>
</dbReference>
<dbReference type="PANTHER" id="PTHR45614:SF253">
    <property type="entry name" value="CHROMOSOME UNDETERMINED SCAFFOLD_38, WHOLE GENOME SHOTGUN SEQUENCE"/>
    <property type="match status" value="1"/>
</dbReference>
<dbReference type="Gene3D" id="1.10.10.60">
    <property type="entry name" value="Homeodomain-like"/>
    <property type="match status" value="2"/>
</dbReference>
<dbReference type="SUPFAM" id="SSF46689">
    <property type="entry name" value="Homeodomain-like"/>
    <property type="match status" value="1"/>
</dbReference>
<feature type="domain" description="HTH myb-type" evidence="3">
    <location>
        <begin position="186"/>
        <end position="234"/>
    </location>
</feature>
<dbReference type="InterPro" id="IPR017930">
    <property type="entry name" value="Myb_dom"/>
</dbReference>
<proteinExistence type="predicted"/>
<dbReference type="GO" id="GO:0000978">
    <property type="term" value="F:RNA polymerase II cis-regulatory region sequence-specific DNA binding"/>
    <property type="evidence" value="ECO:0007669"/>
    <property type="project" value="TreeGrafter"/>
</dbReference>
<sequence length="367" mass="41866">MFAVISLTEMYQNMNGYISSSSQPYQWLKNEYNKAIAYHNLVDSSGKTVIPPFSSTMGISPFSNYPSMNSIQPIVSIQSLPPAITQMQPYQSQPIMDSNLVSLNSLPPILASTILNDLDESNKSKAMKQRNRFSKEEDEFLKLLVEENSCEEEPNWNDIASKMISRTARQCRERYRNYLQPGLNNGPWTLEEDHLLIEKYNEIGPQWCKLVHFFPHRSDVNIKNHYTCLLNRHSREIYSHQSSHDCFNDHFNEDSSSSDEKFHQSSDESNSKSKDNSKINKESSSLSNINETSGDSSSPSAQISRSGSFTIFGNNTKTSCGKASENNSLNTNISNVKNNKSGNQYFQNLDYDSFFDIDFESLEMEFQ</sequence>
<name>A0A1J4KYQ2_9EUKA</name>
<dbReference type="InterPro" id="IPR001005">
    <property type="entry name" value="SANT/Myb"/>
</dbReference>
<evidence type="ECO:0000313" key="4">
    <source>
        <dbReference type="EMBL" id="OHT16008.1"/>
    </source>
</evidence>
<dbReference type="EMBL" id="MLAK01000157">
    <property type="protein sequence ID" value="OHT16008.1"/>
    <property type="molecule type" value="Genomic_DNA"/>
</dbReference>